<feature type="coiled-coil region" evidence="1">
    <location>
        <begin position="377"/>
        <end position="498"/>
    </location>
</feature>
<feature type="coiled-coil region" evidence="1">
    <location>
        <begin position="769"/>
        <end position="796"/>
    </location>
</feature>
<dbReference type="KEGG" id="anf:AQPE_1325"/>
<accession>A0A5K7S6M3</accession>
<dbReference type="EMBL" id="AP018694">
    <property type="protein sequence ID" value="BBE17176.1"/>
    <property type="molecule type" value="Genomic_DNA"/>
</dbReference>
<sequence length="1025" mass="117330">MIPVKLTIQGLYSYQEKQTIDFTRLTEANLFGIFGSVGSGKSSILEAITFAIYGKTDRLNLSGDNRNYNMMNLKSNDLLIEFVFETGKDQTAYQAVVKGRRNGKKFEEVKTLERSAYRNDGGNWIPIEPEQLEKVIGLSYDNFKRTIIIPQGQFQEFLQLGNKDRTQMMKELFNLEKFELYYNVVSLENINNSQKENLDGQLKQLGAIDPEQIKLYEVQLTQLRAEIGQLQKSLTDQQKQELEWKRLQETTRKLEDIQHKLKQLKDREPEFVALEKTILNYEQCLIQFKNQLDALAQSDKKIIQKTELIERETISLKKSEEEIARSERDFTVLKEAYDRRDLLKQQAEELVKVARLNILQTVVLTDQERIAKGELILAKTVESLEKLKREKETLELLLKTEKAKLPDLAMLSQVKIWHNENKNLNRQLSENKAEVDKFQKEIQSIADSVKAHFAKLIFEGLSAEADVAAGIQFLKEKMEQLKQQMAVLDLEMEHYRVQSKLEEYAVNLHDGEACPLCGSISHPAVFSAASVADALTEAQKLKAGLEKEISLANESINQLNDLGNRLKFNLDQLNGLLIKQNELDAKVANHTALFKWDAYTDEALVNQAFAAAEIVQKAVTEKERELEKVSAGLEKEVSNKEKFQAEIEKIKTSLVVAQTEIKTLSEQIRLINTADFPTKTSGEIETERQLLLQKHAAMEKQFSELTNKLTELRKTKDTDSGSLEANRKELFQEREANSAIQNELTERLEKSSYANIEEIKQILAQVINLELQKQKLADFRQQLMLLQNQFAQTQNEIGTRVYDPEAHQKLVAEIASIGESLNRKNQELGKVEQLLKKLKNDLESQVQLRKELENLELRAENIKTMKSLFKASGFVNYISSVYLQNLCNAANDRFFQLTRQKLSLEITDDNNFLIRDYLNGGKVRSVKTLSGGQTFQAALSLALALADNIQKITDSNQNFFFLDEGFGSLDKDSLAVVFDTLKSLRKENRIVGVISHVEEMQQEIDTHLRIENHEETGSRILASWE</sequence>
<evidence type="ECO:0000259" key="2">
    <source>
        <dbReference type="Pfam" id="PF13476"/>
    </source>
</evidence>
<dbReference type="AlphaFoldDB" id="A0A5K7S6M3"/>
<feature type="domain" description="Rad50/SbcC-type AAA" evidence="2">
    <location>
        <begin position="5"/>
        <end position="264"/>
    </location>
</feature>
<feature type="coiled-coil region" evidence="1">
    <location>
        <begin position="213"/>
        <end position="267"/>
    </location>
</feature>
<dbReference type="Pfam" id="PF13476">
    <property type="entry name" value="AAA_23"/>
    <property type="match status" value="1"/>
</dbReference>
<dbReference type="GO" id="GO:0006302">
    <property type="term" value="P:double-strand break repair"/>
    <property type="evidence" value="ECO:0007669"/>
    <property type="project" value="InterPro"/>
</dbReference>
<name>A0A5K7S6M3_9BACT</name>
<evidence type="ECO:0000256" key="1">
    <source>
        <dbReference type="SAM" id="Coils"/>
    </source>
</evidence>
<dbReference type="RefSeq" id="WP_318350195.1">
    <property type="nucleotide sequence ID" value="NZ_AP018694.1"/>
</dbReference>
<feature type="coiled-coil region" evidence="1">
    <location>
        <begin position="633"/>
        <end position="715"/>
    </location>
</feature>
<keyword evidence="1" id="KW-0175">Coiled coil</keyword>
<keyword evidence="3" id="KW-0378">Hydrolase</keyword>
<dbReference type="PANTHER" id="PTHR32114:SF2">
    <property type="entry name" value="ABC TRANSPORTER ABCH.3"/>
    <property type="match status" value="1"/>
</dbReference>
<evidence type="ECO:0000313" key="3">
    <source>
        <dbReference type="EMBL" id="BBE17176.1"/>
    </source>
</evidence>
<feature type="coiled-coil region" evidence="1">
    <location>
        <begin position="535"/>
        <end position="562"/>
    </location>
</feature>
<gene>
    <name evidence="3" type="ORF">AQPE_1325</name>
</gene>
<dbReference type="InterPro" id="IPR027417">
    <property type="entry name" value="P-loop_NTPase"/>
</dbReference>
<protein>
    <submittedName>
        <fullName evidence="3">Exonuclease SbcC</fullName>
    </submittedName>
</protein>
<dbReference type="Pfam" id="PF13558">
    <property type="entry name" value="SbcC_Walker_B"/>
    <property type="match status" value="1"/>
</dbReference>
<dbReference type="GO" id="GO:0016887">
    <property type="term" value="F:ATP hydrolysis activity"/>
    <property type="evidence" value="ECO:0007669"/>
    <property type="project" value="InterPro"/>
</dbReference>
<reference evidence="3" key="1">
    <citation type="journal article" date="2020" name="Int. J. Syst. Evol. Microbiol.">
        <title>Aquipluma nitroreducens gen. nov. sp. nov., a novel facultatively anaerobic bacterium isolated from a freshwater lake.</title>
        <authorList>
            <person name="Watanabe M."/>
            <person name="Kojima H."/>
            <person name="Fukui M."/>
        </authorList>
    </citation>
    <scope>NUCLEOTIDE SEQUENCE</scope>
    <source>
        <strain evidence="3">MeG22</strain>
    </source>
</reference>
<keyword evidence="4" id="KW-1185">Reference proteome</keyword>
<proteinExistence type="predicted"/>
<feature type="coiled-coil region" evidence="1">
    <location>
        <begin position="309"/>
        <end position="353"/>
    </location>
</feature>
<feature type="coiled-coil region" evidence="1">
    <location>
        <begin position="821"/>
        <end position="865"/>
    </location>
</feature>
<keyword evidence="3" id="KW-0269">Exonuclease</keyword>
<organism evidence="3 4">
    <name type="scientific">Aquipluma nitroreducens</name>
    <dbReference type="NCBI Taxonomy" id="2010828"/>
    <lineage>
        <taxon>Bacteria</taxon>
        <taxon>Pseudomonadati</taxon>
        <taxon>Bacteroidota</taxon>
        <taxon>Bacteroidia</taxon>
        <taxon>Marinilabiliales</taxon>
        <taxon>Prolixibacteraceae</taxon>
        <taxon>Aquipluma</taxon>
    </lineage>
</organism>
<evidence type="ECO:0000313" key="4">
    <source>
        <dbReference type="Proteomes" id="UP001193389"/>
    </source>
</evidence>
<dbReference type="PANTHER" id="PTHR32114">
    <property type="entry name" value="ABC TRANSPORTER ABCH.3"/>
    <property type="match status" value="1"/>
</dbReference>
<keyword evidence="3" id="KW-0540">Nuclease</keyword>
<dbReference type="SUPFAM" id="SSF52540">
    <property type="entry name" value="P-loop containing nucleoside triphosphate hydrolases"/>
    <property type="match status" value="1"/>
</dbReference>
<dbReference type="Proteomes" id="UP001193389">
    <property type="component" value="Chromosome"/>
</dbReference>
<dbReference type="Gene3D" id="3.40.50.300">
    <property type="entry name" value="P-loop containing nucleotide triphosphate hydrolases"/>
    <property type="match status" value="2"/>
</dbReference>
<dbReference type="GO" id="GO:0004527">
    <property type="term" value="F:exonuclease activity"/>
    <property type="evidence" value="ECO:0007669"/>
    <property type="project" value="UniProtKB-KW"/>
</dbReference>
<dbReference type="InterPro" id="IPR038729">
    <property type="entry name" value="Rad50/SbcC_AAA"/>
</dbReference>